<keyword evidence="3" id="KW-1185">Reference proteome</keyword>
<evidence type="ECO:0000313" key="3">
    <source>
        <dbReference type="Proteomes" id="UP000637774"/>
    </source>
</evidence>
<evidence type="ECO:0008006" key="4">
    <source>
        <dbReference type="Google" id="ProtNLM"/>
    </source>
</evidence>
<feature type="chain" id="PRO_5045236293" description="DUF2975 domain-containing protein" evidence="1">
    <location>
        <begin position="24"/>
        <end position="230"/>
    </location>
</feature>
<accession>A0ABQ2AEG9</accession>
<reference evidence="3" key="1">
    <citation type="journal article" date="2019" name="Int. J. Syst. Evol. Microbiol.">
        <title>The Global Catalogue of Microorganisms (GCM) 10K type strain sequencing project: providing services to taxonomists for standard genome sequencing and annotation.</title>
        <authorList>
            <consortium name="The Broad Institute Genomics Platform"/>
            <consortium name="The Broad Institute Genome Sequencing Center for Infectious Disease"/>
            <person name="Wu L."/>
            <person name="Ma J."/>
        </authorList>
    </citation>
    <scope>NUCLEOTIDE SEQUENCE [LARGE SCALE GENOMIC DNA]</scope>
    <source>
        <strain evidence="3">CGMCC 1.14966</strain>
    </source>
</reference>
<evidence type="ECO:0000313" key="2">
    <source>
        <dbReference type="EMBL" id="GGH90216.1"/>
    </source>
</evidence>
<feature type="signal peptide" evidence="1">
    <location>
        <begin position="1"/>
        <end position="23"/>
    </location>
</feature>
<keyword evidence="1" id="KW-0732">Signal</keyword>
<gene>
    <name evidence="2" type="ORF">GCM10011495_35580</name>
</gene>
<dbReference type="Proteomes" id="UP000637774">
    <property type="component" value="Unassembled WGS sequence"/>
</dbReference>
<name>A0ABQ2AEG9_9BACT</name>
<sequence length="230" mass="25459">MAIIFLVAGAGLVLTLLGRTADAVAVADQEVRLSLHTNQRAAFSFWYGVQAGWEDGSKPKSHPRTDWDQLPPMHLAPSQQFDLVANPTAPLLRYQEPSAWRRVALLCLGALPGELSLPGLLFWIYGSWLLLRLLQDVTPETPFMQANARRLAQLTFLILGLNLWDYVAQVSVLNLVPAFRAAGVAHALNRYVQLSPEDLIPGLQVGFMLFVIAAVYRRGVELSQEADFVI</sequence>
<evidence type="ECO:0000256" key="1">
    <source>
        <dbReference type="SAM" id="SignalP"/>
    </source>
</evidence>
<proteinExistence type="predicted"/>
<dbReference type="EMBL" id="BMGY01000051">
    <property type="protein sequence ID" value="GGH90216.1"/>
    <property type="molecule type" value="Genomic_DNA"/>
</dbReference>
<organism evidence="2 3">
    <name type="scientific">Hymenobacter frigidus</name>
    <dbReference type="NCBI Taxonomy" id="1524095"/>
    <lineage>
        <taxon>Bacteria</taxon>
        <taxon>Pseudomonadati</taxon>
        <taxon>Bacteroidota</taxon>
        <taxon>Cytophagia</taxon>
        <taxon>Cytophagales</taxon>
        <taxon>Hymenobacteraceae</taxon>
        <taxon>Hymenobacter</taxon>
    </lineage>
</organism>
<protein>
    <recommendedName>
        <fullName evidence="4">DUF2975 domain-containing protein</fullName>
    </recommendedName>
</protein>
<dbReference type="RefSeq" id="WP_188563452.1">
    <property type="nucleotide sequence ID" value="NZ_BMGY01000051.1"/>
</dbReference>
<comment type="caution">
    <text evidence="2">The sequence shown here is derived from an EMBL/GenBank/DDBJ whole genome shotgun (WGS) entry which is preliminary data.</text>
</comment>